<dbReference type="AlphaFoldDB" id="A0AAD4XYX6"/>
<comment type="caution">
    <text evidence="6">The sequence shown here is derived from an EMBL/GenBank/DDBJ whole genome shotgun (WGS) entry which is preliminary data.</text>
</comment>
<name>A0AAD4XYX6_9MAGN</name>
<dbReference type="EC" id="2.4.1.-" evidence="4"/>
<dbReference type="EMBL" id="JAJJMB010000948">
    <property type="protein sequence ID" value="KAI3960188.1"/>
    <property type="molecule type" value="Genomic_DNA"/>
</dbReference>
<keyword evidence="2 3" id="KW-0808">Transferase</keyword>
<dbReference type="GO" id="GO:0035251">
    <property type="term" value="F:UDP-glucosyltransferase activity"/>
    <property type="evidence" value="ECO:0007669"/>
    <property type="project" value="TreeGrafter"/>
</dbReference>
<dbReference type="Gene3D" id="3.40.50.2000">
    <property type="entry name" value="Glycogen Phosphorylase B"/>
    <property type="match status" value="2"/>
</dbReference>
<dbReference type="InterPro" id="IPR002213">
    <property type="entry name" value="UDP_glucos_trans"/>
</dbReference>
<keyword evidence="7" id="KW-1185">Reference proteome</keyword>
<sequence length="476" mass="52680">MDSQQQDDGHIIMIPYLAQGHITRFLALARFISQRKPNIKITFVSTLLNIRCLQSAVTSDKNIHLAELPFSSADHGLPPDSNNTDSLPPHLILTLLLASQTLKPSFDNLITEIITTEKRVPDCIIADCIFGWVHDTAKRVGTFHFGFTSGAYGSIMYGSICLNLPHRKNDGSNDLIEEFHVPNFPDTATKDSPMFKFIQKLTSMKSDGMLCNSVEEIDVVVWTIGPLLPSYLLQGNKNNASVVSHSRTGKEFGISPESCIEWLNLHKISSVLYISFGSESAISTSNMKELALGLENSGKSFIWVLRPPSEFDAKSEFKSEWLPEGFVERMNETKKGLLAKKWAPQLEILCHKSTGAFLSHCGWNSVLESLSQGVPIIGWPMRAEQSFNSEMMQEEMGVSVQLANGNEGQVLSEEVQKVIEQVMDSSKGEEMRRKATVIAEKISAAMREDEDGHLIGSSVGAIDDFLATVTTKKVLV</sequence>
<reference evidence="6" key="1">
    <citation type="submission" date="2022-04" db="EMBL/GenBank/DDBJ databases">
        <title>A functionally conserved STORR gene fusion in Papaver species that diverged 16.8 million years ago.</title>
        <authorList>
            <person name="Catania T."/>
        </authorList>
    </citation>
    <scope>NUCLEOTIDE SEQUENCE</scope>
    <source>
        <strain evidence="6">S-188037</strain>
    </source>
</reference>
<evidence type="ECO:0000256" key="2">
    <source>
        <dbReference type="ARBA" id="ARBA00022679"/>
    </source>
</evidence>
<dbReference type="InterPro" id="IPR058980">
    <property type="entry name" value="Glyco_transf_N"/>
</dbReference>
<evidence type="ECO:0000259" key="5">
    <source>
        <dbReference type="Pfam" id="PF26168"/>
    </source>
</evidence>
<keyword evidence="3" id="KW-0328">Glycosyltransferase</keyword>
<dbReference type="CDD" id="cd03784">
    <property type="entry name" value="GT1_Gtf-like"/>
    <property type="match status" value="1"/>
</dbReference>
<dbReference type="Pfam" id="PF00201">
    <property type="entry name" value="UDPGT"/>
    <property type="match status" value="1"/>
</dbReference>
<dbReference type="SUPFAM" id="SSF53756">
    <property type="entry name" value="UDP-Glycosyltransferase/glycogen phosphorylase"/>
    <property type="match status" value="1"/>
</dbReference>
<evidence type="ECO:0000313" key="6">
    <source>
        <dbReference type="EMBL" id="KAI3960188.1"/>
    </source>
</evidence>
<dbReference type="PANTHER" id="PTHR48047">
    <property type="entry name" value="GLYCOSYLTRANSFERASE"/>
    <property type="match status" value="1"/>
</dbReference>
<proteinExistence type="inferred from homology"/>
<protein>
    <recommendedName>
        <fullName evidence="4">Glycosyltransferase</fullName>
        <ecNumber evidence="4">2.4.1.-</ecNumber>
    </recommendedName>
</protein>
<dbReference type="FunFam" id="3.40.50.2000:FF:000064">
    <property type="entry name" value="Glycosyltransferase"/>
    <property type="match status" value="1"/>
</dbReference>
<evidence type="ECO:0000256" key="4">
    <source>
        <dbReference type="RuleBase" id="RU362057"/>
    </source>
</evidence>
<evidence type="ECO:0000256" key="1">
    <source>
        <dbReference type="ARBA" id="ARBA00009995"/>
    </source>
</evidence>
<evidence type="ECO:0000256" key="3">
    <source>
        <dbReference type="RuleBase" id="RU003718"/>
    </source>
</evidence>
<dbReference type="Proteomes" id="UP001202328">
    <property type="component" value="Unassembled WGS sequence"/>
</dbReference>
<organism evidence="6 7">
    <name type="scientific">Papaver atlanticum</name>
    <dbReference type="NCBI Taxonomy" id="357466"/>
    <lineage>
        <taxon>Eukaryota</taxon>
        <taxon>Viridiplantae</taxon>
        <taxon>Streptophyta</taxon>
        <taxon>Embryophyta</taxon>
        <taxon>Tracheophyta</taxon>
        <taxon>Spermatophyta</taxon>
        <taxon>Magnoliopsida</taxon>
        <taxon>Ranunculales</taxon>
        <taxon>Papaveraceae</taxon>
        <taxon>Papaveroideae</taxon>
        <taxon>Papaver</taxon>
    </lineage>
</organism>
<dbReference type="PROSITE" id="PS00375">
    <property type="entry name" value="UDPGT"/>
    <property type="match status" value="1"/>
</dbReference>
<dbReference type="Pfam" id="PF26168">
    <property type="entry name" value="Glyco_transf_N"/>
    <property type="match status" value="1"/>
</dbReference>
<gene>
    <name evidence="6" type="ORF">MKW98_016912</name>
</gene>
<comment type="similarity">
    <text evidence="1 3">Belongs to the UDP-glycosyltransferase family.</text>
</comment>
<feature type="domain" description="Glycosyltransferase N-terminal" evidence="5">
    <location>
        <begin position="11"/>
        <end position="217"/>
    </location>
</feature>
<accession>A0AAD4XYX6</accession>
<dbReference type="InterPro" id="IPR035595">
    <property type="entry name" value="UDP_glycos_trans_CS"/>
</dbReference>
<dbReference type="PANTHER" id="PTHR48047:SF107">
    <property type="entry name" value="UDP-GLYCOSYLTRANSFERASE 92A1-LIKE"/>
    <property type="match status" value="1"/>
</dbReference>
<evidence type="ECO:0000313" key="7">
    <source>
        <dbReference type="Proteomes" id="UP001202328"/>
    </source>
</evidence>